<name>A0ABN8SAR4_9CNID</name>
<dbReference type="PANTHER" id="PTHR35450">
    <property type="entry name" value="REVERSE TRANSCRIPTASE DOMAIN-CONTAINING PROTEIN"/>
    <property type="match status" value="1"/>
</dbReference>
<evidence type="ECO:0000256" key="1">
    <source>
        <dbReference type="SAM" id="Phobius"/>
    </source>
</evidence>
<proteinExistence type="predicted"/>
<organism evidence="2 3">
    <name type="scientific">Porites evermanni</name>
    <dbReference type="NCBI Taxonomy" id="104178"/>
    <lineage>
        <taxon>Eukaryota</taxon>
        <taxon>Metazoa</taxon>
        <taxon>Cnidaria</taxon>
        <taxon>Anthozoa</taxon>
        <taxon>Hexacorallia</taxon>
        <taxon>Scleractinia</taxon>
        <taxon>Fungiina</taxon>
        <taxon>Poritidae</taxon>
        <taxon>Porites</taxon>
    </lineage>
</organism>
<evidence type="ECO:0000313" key="3">
    <source>
        <dbReference type="Proteomes" id="UP001159427"/>
    </source>
</evidence>
<comment type="caution">
    <text evidence="2">The sequence shown here is derived from an EMBL/GenBank/DDBJ whole genome shotgun (WGS) entry which is preliminary data.</text>
</comment>
<dbReference type="EMBL" id="CALNXI010002409">
    <property type="protein sequence ID" value="CAH3187332.1"/>
    <property type="molecule type" value="Genomic_DNA"/>
</dbReference>
<accession>A0ABN8SAR4</accession>
<keyword evidence="1" id="KW-0812">Transmembrane</keyword>
<feature type="transmembrane region" description="Helical" evidence="1">
    <location>
        <begin position="119"/>
        <end position="136"/>
    </location>
</feature>
<dbReference type="PANTHER" id="PTHR35450:SF2">
    <property type="entry name" value="REVERSE TRANSCRIPTASE DOMAIN-CONTAINING PROTEIN"/>
    <property type="match status" value="1"/>
</dbReference>
<protein>
    <submittedName>
        <fullName evidence="2">Uncharacterized protein</fullName>
    </submittedName>
</protein>
<keyword evidence="1" id="KW-0472">Membrane</keyword>
<gene>
    <name evidence="2" type="ORF">PEVE_00017573</name>
</gene>
<sequence length="228" mass="26171">MLVIIEYKGRHDNAARYIHWQLCGKCGLERANSWYEEKPEGVVESENFKILWDFTVQCDRKTEATRPDIVFTDKKEREVVIIDVAILGDDRVKGKELEKIQKYQLLKDEIVKVWRIRKVIVVLVVTGALGAVSVIFKEYTKRIGVNVRLGVIQKTALLGTAKILRKVLSLRGAYFIVNVACSYNTRVLRKRHDEDRPLSGLKSGSANDLELQKCVCHPYCDWSSWGCE</sequence>
<reference evidence="2 3" key="1">
    <citation type="submission" date="2022-05" db="EMBL/GenBank/DDBJ databases">
        <authorList>
            <consortium name="Genoscope - CEA"/>
            <person name="William W."/>
        </authorList>
    </citation>
    <scope>NUCLEOTIDE SEQUENCE [LARGE SCALE GENOMIC DNA]</scope>
</reference>
<dbReference type="Proteomes" id="UP001159427">
    <property type="component" value="Unassembled WGS sequence"/>
</dbReference>
<evidence type="ECO:0000313" key="2">
    <source>
        <dbReference type="EMBL" id="CAH3187332.1"/>
    </source>
</evidence>
<keyword evidence="1" id="KW-1133">Transmembrane helix</keyword>
<keyword evidence="3" id="KW-1185">Reference proteome</keyword>